<dbReference type="Pfam" id="PF00936">
    <property type="entry name" value="BMC"/>
    <property type="match status" value="1"/>
</dbReference>
<dbReference type="PANTHER" id="PTHR40449:SF2">
    <property type="entry name" value="BACTERIAL MICROCOMPARTMENT SHELL PROTEIN EUTS"/>
    <property type="match status" value="1"/>
</dbReference>
<dbReference type="RefSeq" id="WP_071618231.1">
    <property type="nucleotide sequence ID" value="NZ_MINN01000074.1"/>
</dbReference>
<keyword evidence="2" id="KW-1283">Bacterial microcompartment</keyword>
<protein>
    <submittedName>
        <fullName evidence="4">Propanediol utilization protein</fullName>
    </submittedName>
</protein>
<reference evidence="4 5" key="1">
    <citation type="submission" date="2016-09" db="EMBL/GenBank/DDBJ databases">
        <title>Bacillus aquimaris SAMM genome sequence reveals colonization and biosurfactant production capacities.</title>
        <authorList>
            <person name="Waghmode S.R."/>
            <person name="Suryavanshi M.V."/>
        </authorList>
    </citation>
    <scope>NUCLEOTIDE SEQUENCE [LARGE SCALE GENOMIC DNA]</scope>
    <source>
        <strain evidence="4 5">SAMM</strain>
    </source>
</reference>
<dbReference type="InterPro" id="IPR037233">
    <property type="entry name" value="CcmK-like_sf"/>
</dbReference>
<evidence type="ECO:0000313" key="4">
    <source>
        <dbReference type="EMBL" id="OIU72588.1"/>
    </source>
</evidence>
<dbReference type="CDD" id="cd07046">
    <property type="entry name" value="BMC_PduU-EutS"/>
    <property type="match status" value="1"/>
</dbReference>
<feature type="domain" description="BMC circularly permuted" evidence="3">
    <location>
        <begin position="7"/>
        <end position="105"/>
    </location>
</feature>
<dbReference type="EMBL" id="MINN01000074">
    <property type="protein sequence ID" value="OIU72588.1"/>
    <property type="molecule type" value="Genomic_DNA"/>
</dbReference>
<gene>
    <name evidence="4" type="ORF">BHE18_03805</name>
</gene>
<dbReference type="Proteomes" id="UP000182062">
    <property type="component" value="Unassembled WGS sequence"/>
</dbReference>
<dbReference type="GO" id="GO:0031469">
    <property type="term" value="C:bacterial microcompartment"/>
    <property type="evidence" value="ECO:0007669"/>
    <property type="project" value="UniProtKB-SubCell"/>
</dbReference>
<proteinExistence type="predicted"/>
<name>A0A1J6W7B5_9BACI</name>
<dbReference type="NCBIfam" id="NF012012">
    <property type="entry name" value="PRK15468.1"/>
    <property type="match status" value="1"/>
</dbReference>
<evidence type="ECO:0000259" key="3">
    <source>
        <dbReference type="PROSITE" id="PS51931"/>
    </source>
</evidence>
<dbReference type="Gene3D" id="3.30.70.1710">
    <property type="match status" value="1"/>
</dbReference>
<dbReference type="InterPro" id="IPR044870">
    <property type="entry name" value="BMC_CP"/>
</dbReference>
<keyword evidence="5" id="KW-1185">Reference proteome</keyword>
<organism evidence="4 5">
    <name type="scientific">Rossellomorea aquimaris</name>
    <dbReference type="NCBI Taxonomy" id="189382"/>
    <lineage>
        <taxon>Bacteria</taxon>
        <taxon>Bacillati</taxon>
        <taxon>Bacillota</taxon>
        <taxon>Bacilli</taxon>
        <taxon>Bacillales</taxon>
        <taxon>Bacillaceae</taxon>
        <taxon>Rossellomorea</taxon>
    </lineage>
</organism>
<comment type="subcellular location">
    <subcellularLocation>
        <location evidence="1">Bacterial microcompartment</location>
    </subcellularLocation>
</comment>
<evidence type="ECO:0000256" key="1">
    <source>
        <dbReference type="ARBA" id="ARBA00024322"/>
    </source>
</evidence>
<dbReference type="OrthoDB" id="9794459at2"/>
<evidence type="ECO:0000256" key="2">
    <source>
        <dbReference type="ARBA" id="ARBA00024446"/>
    </source>
</evidence>
<dbReference type="InterPro" id="IPR009307">
    <property type="entry name" value="EutS/PduU/CutR"/>
</dbReference>
<comment type="caution">
    <text evidence="4">The sequence shown here is derived from an EMBL/GenBank/DDBJ whole genome shotgun (WGS) entry which is preliminary data.</text>
</comment>
<dbReference type="InterPro" id="IPR000249">
    <property type="entry name" value="BMC_dom"/>
</dbReference>
<accession>A0A1J6W7B5</accession>
<sequence length="113" mass="12217">MMDEKKRFIQEFVPGKQVTLSHVIANPDPGMFENLGIQQAGALGILTLTPSETVIIAGDLATKAADVNLGFLDRFTGSLVIVGSVSSVEMAMEEINRFLSETLQYTPSKITKS</sequence>
<dbReference type="PROSITE" id="PS51931">
    <property type="entry name" value="BMC_CP"/>
    <property type="match status" value="1"/>
</dbReference>
<dbReference type="SMART" id="SM00877">
    <property type="entry name" value="BMC"/>
    <property type="match status" value="1"/>
</dbReference>
<dbReference type="AlphaFoldDB" id="A0A1J6W7B5"/>
<dbReference type="PANTHER" id="PTHR40449">
    <property type="entry name" value="ETHANOLAMINE UTILIZATION PROTEIN EUTS"/>
    <property type="match status" value="1"/>
</dbReference>
<evidence type="ECO:0000313" key="5">
    <source>
        <dbReference type="Proteomes" id="UP000182062"/>
    </source>
</evidence>
<dbReference type="PIRSF" id="PIRSF012296">
    <property type="entry name" value="EutS_PduU"/>
    <property type="match status" value="1"/>
</dbReference>
<dbReference type="SUPFAM" id="SSF143414">
    <property type="entry name" value="CcmK-like"/>
    <property type="match status" value="1"/>
</dbReference>